<evidence type="ECO:0000256" key="10">
    <source>
        <dbReference type="RuleBase" id="RU366046"/>
    </source>
</evidence>
<comment type="similarity">
    <text evidence="4 10">Belongs to the NAD(P)-dependent epimerase/dehydratase family.</text>
</comment>
<evidence type="ECO:0000313" key="13">
    <source>
        <dbReference type="Proteomes" id="UP000294558"/>
    </source>
</evidence>
<dbReference type="Proteomes" id="UP000294558">
    <property type="component" value="Unassembled WGS sequence"/>
</dbReference>
<dbReference type="CDD" id="cd05247">
    <property type="entry name" value="UDP_G4E_1_SDR_e"/>
    <property type="match status" value="1"/>
</dbReference>
<evidence type="ECO:0000256" key="9">
    <source>
        <dbReference type="ARBA" id="ARBA00023277"/>
    </source>
</evidence>
<dbReference type="GO" id="GO:0033499">
    <property type="term" value="P:galactose catabolic process via UDP-galactose, Leloir pathway"/>
    <property type="evidence" value="ECO:0007669"/>
    <property type="project" value="TreeGrafter"/>
</dbReference>
<name>A0A4R7I151_9ACTN</name>
<dbReference type="EC" id="5.1.3.2" evidence="5 10"/>
<organism evidence="12 13">
    <name type="scientific">Ilumatobacter fluminis</name>
    <dbReference type="NCBI Taxonomy" id="467091"/>
    <lineage>
        <taxon>Bacteria</taxon>
        <taxon>Bacillati</taxon>
        <taxon>Actinomycetota</taxon>
        <taxon>Acidimicrobiia</taxon>
        <taxon>Acidimicrobiales</taxon>
        <taxon>Ilumatobacteraceae</taxon>
        <taxon>Ilumatobacter</taxon>
    </lineage>
</organism>
<gene>
    <name evidence="12" type="ORF">BDK89_2890</name>
</gene>
<comment type="subunit">
    <text evidence="10">Homodimer.</text>
</comment>
<dbReference type="AlphaFoldDB" id="A0A4R7I151"/>
<evidence type="ECO:0000256" key="1">
    <source>
        <dbReference type="ARBA" id="ARBA00000083"/>
    </source>
</evidence>
<evidence type="ECO:0000256" key="8">
    <source>
        <dbReference type="ARBA" id="ARBA00023235"/>
    </source>
</evidence>
<evidence type="ECO:0000256" key="3">
    <source>
        <dbReference type="ARBA" id="ARBA00004947"/>
    </source>
</evidence>
<dbReference type="InterPro" id="IPR036291">
    <property type="entry name" value="NAD(P)-bd_dom_sf"/>
</dbReference>
<keyword evidence="13" id="KW-1185">Reference proteome</keyword>
<dbReference type="PANTHER" id="PTHR43725">
    <property type="entry name" value="UDP-GLUCOSE 4-EPIMERASE"/>
    <property type="match status" value="1"/>
</dbReference>
<evidence type="ECO:0000259" key="11">
    <source>
        <dbReference type="Pfam" id="PF01370"/>
    </source>
</evidence>
<evidence type="ECO:0000256" key="4">
    <source>
        <dbReference type="ARBA" id="ARBA00007637"/>
    </source>
</evidence>
<dbReference type="NCBIfam" id="TIGR01179">
    <property type="entry name" value="galE"/>
    <property type="match status" value="1"/>
</dbReference>
<dbReference type="Pfam" id="PF01370">
    <property type="entry name" value="Epimerase"/>
    <property type="match status" value="1"/>
</dbReference>
<keyword evidence="7 10" id="KW-0520">NAD</keyword>
<dbReference type="RefSeq" id="WP_243839176.1">
    <property type="nucleotide sequence ID" value="NZ_SOAU01000001.1"/>
</dbReference>
<evidence type="ECO:0000256" key="2">
    <source>
        <dbReference type="ARBA" id="ARBA00001911"/>
    </source>
</evidence>
<keyword evidence="9 10" id="KW-0119">Carbohydrate metabolism</keyword>
<dbReference type="Gene3D" id="3.90.25.10">
    <property type="entry name" value="UDP-galactose 4-epimerase, domain 1"/>
    <property type="match status" value="1"/>
</dbReference>
<keyword evidence="8 10" id="KW-0413">Isomerase</keyword>
<comment type="pathway">
    <text evidence="3 10">Carbohydrate metabolism; galactose metabolism.</text>
</comment>
<dbReference type="EMBL" id="SOAU01000001">
    <property type="protein sequence ID" value="TDT17282.1"/>
    <property type="molecule type" value="Genomic_DNA"/>
</dbReference>
<dbReference type="InterPro" id="IPR005886">
    <property type="entry name" value="UDP_G4E"/>
</dbReference>
<sequence>MTSSILVTGGAGYIGSHTVRALREAGRRVVAYDTLELGNAEAVGDTPLVVGDIADHDLVLRTCREHDVDSIVHFAAYKNVGESMADPGKYFRNNVDGTVRLLDAALAADVRQIVFSSSCSVYGTPAVVPVDEQQPIHPESVYADTKAIVERVLHWYGVVHGVRSVSLRYFNAAGASFDATIGEDWTYALNLIPVAIRALLTGDQELQVFGDDYPTPDGTCIRDYIHVDDLAAAHVAALGYLAGGGDTTAVNVGTGNGSSVLEVLGAIERVAGQPVPHRIVPRRAGDPVSTFSDTTRSNALLGWNARHGLDEIIETAFRWHTTQLEATPSA</sequence>
<comment type="cofactor">
    <cofactor evidence="2 10">
        <name>NAD(+)</name>
        <dbReference type="ChEBI" id="CHEBI:57540"/>
    </cofactor>
</comment>
<comment type="catalytic activity">
    <reaction evidence="1 10">
        <text>UDP-alpha-D-glucose = UDP-alpha-D-galactose</text>
        <dbReference type="Rhea" id="RHEA:22168"/>
        <dbReference type="ChEBI" id="CHEBI:58885"/>
        <dbReference type="ChEBI" id="CHEBI:66914"/>
        <dbReference type="EC" id="5.1.3.2"/>
    </reaction>
</comment>
<evidence type="ECO:0000256" key="7">
    <source>
        <dbReference type="ARBA" id="ARBA00023027"/>
    </source>
</evidence>
<accession>A0A4R7I151</accession>
<evidence type="ECO:0000313" key="12">
    <source>
        <dbReference type="EMBL" id="TDT17282.1"/>
    </source>
</evidence>
<reference evidence="12 13" key="1">
    <citation type="submission" date="2019-03" db="EMBL/GenBank/DDBJ databases">
        <title>Sequencing the genomes of 1000 actinobacteria strains.</title>
        <authorList>
            <person name="Klenk H.-P."/>
        </authorList>
    </citation>
    <scope>NUCLEOTIDE SEQUENCE [LARGE SCALE GENOMIC DNA]</scope>
    <source>
        <strain evidence="12 13">DSM 18936</strain>
    </source>
</reference>
<dbReference type="InterPro" id="IPR001509">
    <property type="entry name" value="Epimerase_deHydtase"/>
</dbReference>
<dbReference type="SUPFAM" id="SSF51735">
    <property type="entry name" value="NAD(P)-binding Rossmann-fold domains"/>
    <property type="match status" value="1"/>
</dbReference>
<evidence type="ECO:0000256" key="5">
    <source>
        <dbReference type="ARBA" id="ARBA00013189"/>
    </source>
</evidence>
<comment type="caution">
    <text evidence="12">The sequence shown here is derived from an EMBL/GenBank/DDBJ whole genome shotgun (WGS) entry which is preliminary data.</text>
</comment>
<dbReference type="GO" id="GO:0003978">
    <property type="term" value="F:UDP-glucose 4-epimerase activity"/>
    <property type="evidence" value="ECO:0007669"/>
    <property type="project" value="UniProtKB-UniRule"/>
</dbReference>
<dbReference type="PANTHER" id="PTHR43725:SF53">
    <property type="entry name" value="UDP-ARABINOSE 4-EPIMERASE 1"/>
    <property type="match status" value="1"/>
</dbReference>
<dbReference type="UniPathway" id="UPA00214"/>
<evidence type="ECO:0000256" key="6">
    <source>
        <dbReference type="ARBA" id="ARBA00018569"/>
    </source>
</evidence>
<feature type="domain" description="NAD-dependent epimerase/dehydratase" evidence="11">
    <location>
        <begin position="5"/>
        <end position="253"/>
    </location>
</feature>
<protein>
    <recommendedName>
        <fullName evidence="6 10">UDP-glucose 4-epimerase</fullName>
        <ecNumber evidence="5 10">5.1.3.2</ecNumber>
    </recommendedName>
</protein>
<dbReference type="Gene3D" id="3.40.50.720">
    <property type="entry name" value="NAD(P)-binding Rossmann-like Domain"/>
    <property type="match status" value="1"/>
</dbReference>
<proteinExistence type="inferred from homology"/>